<sequence length="150" mass="16989">MISVYRIANPLYILDTSGEGARLKGGRWNYAGTPLLYAASSIALAAWEVRVHLPNNIIPRNDAFALAFIRIPESSICNAPDLRPGWQNDEQYTKEFGEAWVADGKFLCMKVPSSIVEHEFNYIINPRHELASLVTIEKIMPFIFDSRTFQ</sequence>
<dbReference type="Pfam" id="PF08808">
    <property type="entry name" value="RES"/>
    <property type="match status" value="1"/>
</dbReference>
<evidence type="ECO:0000313" key="3">
    <source>
        <dbReference type="Proteomes" id="UP001139411"/>
    </source>
</evidence>
<dbReference type="InterPro" id="IPR014914">
    <property type="entry name" value="RES_dom"/>
</dbReference>
<dbReference type="SMART" id="SM00953">
    <property type="entry name" value="RES"/>
    <property type="match status" value="1"/>
</dbReference>
<name>A0A9X1QHT3_9BACT</name>
<dbReference type="RefSeq" id="WP_235179765.1">
    <property type="nucleotide sequence ID" value="NZ_JAKFFV010000025.1"/>
</dbReference>
<feature type="domain" description="RES" evidence="1">
    <location>
        <begin position="15"/>
        <end position="138"/>
    </location>
</feature>
<reference evidence="2" key="1">
    <citation type="submission" date="2022-01" db="EMBL/GenBank/DDBJ databases">
        <title>Novel species in genus Dyadobacter.</title>
        <authorList>
            <person name="Ma C."/>
        </authorList>
    </citation>
    <scope>NUCLEOTIDE SEQUENCE</scope>
    <source>
        <strain evidence="2">CY357</strain>
    </source>
</reference>
<protein>
    <submittedName>
        <fullName evidence="2">RES family NAD+ phosphorylase</fullName>
    </submittedName>
</protein>
<organism evidence="2 3">
    <name type="scientific">Dyadobacter chenhuakuii</name>
    <dbReference type="NCBI Taxonomy" id="2909339"/>
    <lineage>
        <taxon>Bacteria</taxon>
        <taxon>Pseudomonadati</taxon>
        <taxon>Bacteroidota</taxon>
        <taxon>Cytophagia</taxon>
        <taxon>Cytophagales</taxon>
        <taxon>Spirosomataceae</taxon>
        <taxon>Dyadobacter</taxon>
    </lineage>
</organism>
<dbReference type="AlphaFoldDB" id="A0A9X1QHT3"/>
<gene>
    <name evidence="2" type="ORF">L0661_25330</name>
</gene>
<dbReference type="EMBL" id="JAKFFV010000025">
    <property type="protein sequence ID" value="MCF2501665.1"/>
    <property type="molecule type" value="Genomic_DNA"/>
</dbReference>
<proteinExistence type="predicted"/>
<evidence type="ECO:0000259" key="1">
    <source>
        <dbReference type="SMART" id="SM00953"/>
    </source>
</evidence>
<evidence type="ECO:0000313" key="2">
    <source>
        <dbReference type="EMBL" id="MCF2501665.1"/>
    </source>
</evidence>
<dbReference type="Proteomes" id="UP001139411">
    <property type="component" value="Unassembled WGS sequence"/>
</dbReference>
<comment type="caution">
    <text evidence="2">The sequence shown here is derived from an EMBL/GenBank/DDBJ whole genome shotgun (WGS) entry which is preliminary data.</text>
</comment>
<accession>A0A9X1QHT3</accession>